<proteinExistence type="predicted"/>
<reference evidence="2 3" key="1">
    <citation type="submission" date="2018-03" db="EMBL/GenBank/DDBJ databases">
        <title>Draft genome sequence of Rohu Carp (Labeo rohita).</title>
        <authorList>
            <person name="Das P."/>
            <person name="Kushwaha B."/>
            <person name="Joshi C.G."/>
            <person name="Kumar D."/>
            <person name="Nagpure N.S."/>
            <person name="Sahoo L."/>
            <person name="Das S.P."/>
            <person name="Bit A."/>
            <person name="Patnaik S."/>
            <person name="Meher P.K."/>
            <person name="Jayasankar P."/>
            <person name="Koringa P.G."/>
            <person name="Patel N.V."/>
            <person name="Hinsu A.T."/>
            <person name="Kumar R."/>
            <person name="Pandey M."/>
            <person name="Agarwal S."/>
            <person name="Srivastava S."/>
            <person name="Singh M."/>
            <person name="Iquebal M.A."/>
            <person name="Jaiswal S."/>
            <person name="Angadi U.B."/>
            <person name="Kumar N."/>
            <person name="Raza M."/>
            <person name="Shah T.M."/>
            <person name="Rai A."/>
            <person name="Jena J.K."/>
        </authorList>
    </citation>
    <scope>NUCLEOTIDE SEQUENCE [LARGE SCALE GENOMIC DNA]</scope>
    <source>
        <strain evidence="2">DASCIFA01</strain>
        <tissue evidence="2">Testis</tissue>
    </source>
</reference>
<evidence type="ECO:0000256" key="1">
    <source>
        <dbReference type="SAM" id="MobiDB-lite"/>
    </source>
</evidence>
<comment type="caution">
    <text evidence="2">The sequence shown here is derived from an EMBL/GenBank/DDBJ whole genome shotgun (WGS) entry which is preliminary data.</text>
</comment>
<dbReference type="EMBL" id="QBIY01012838">
    <property type="protein sequence ID" value="RXN15617.1"/>
    <property type="molecule type" value="Genomic_DNA"/>
</dbReference>
<keyword evidence="3" id="KW-1185">Reference proteome</keyword>
<sequence length="109" mass="12353">MLDTVQQQQLYLHQLSDLRTAAAPPLPQRSVLPPRTTSHTKNDYDNNRRGEALPTTVPTVTTPTGDEIWEQAVPGHCDKIHEETEILAKIMGWKNIFEFYYKKGHASPA</sequence>
<evidence type="ECO:0000313" key="2">
    <source>
        <dbReference type="EMBL" id="RXN15617.1"/>
    </source>
</evidence>
<dbReference type="AlphaFoldDB" id="A0A498MF24"/>
<accession>A0A498MF24</accession>
<protein>
    <submittedName>
        <fullName evidence="2">F-box only 36-like protein</fullName>
    </submittedName>
</protein>
<organism evidence="2 3">
    <name type="scientific">Labeo rohita</name>
    <name type="common">Indian major carp</name>
    <name type="synonym">Cyprinus rohita</name>
    <dbReference type="NCBI Taxonomy" id="84645"/>
    <lineage>
        <taxon>Eukaryota</taxon>
        <taxon>Metazoa</taxon>
        <taxon>Chordata</taxon>
        <taxon>Craniata</taxon>
        <taxon>Vertebrata</taxon>
        <taxon>Euteleostomi</taxon>
        <taxon>Actinopterygii</taxon>
        <taxon>Neopterygii</taxon>
        <taxon>Teleostei</taxon>
        <taxon>Ostariophysi</taxon>
        <taxon>Cypriniformes</taxon>
        <taxon>Cyprinidae</taxon>
        <taxon>Labeoninae</taxon>
        <taxon>Labeonini</taxon>
        <taxon>Labeo</taxon>
    </lineage>
</organism>
<dbReference type="Proteomes" id="UP000290572">
    <property type="component" value="Unassembled WGS sequence"/>
</dbReference>
<name>A0A498MF24_LABRO</name>
<feature type="compositionally biased region" description="Low complexity" evidence="1">
    <location>
        <begin position="54"/>
        <end position="63"/>
    </location>
</feature>
<feature type="region of interest" description="Disordered" evidence="1">
    <location>
        <begin position="22"/>
        <end position="63"/>
    </location>
</feature>
<gene>
    <name evidence="2" type="ORF">ROHU_027962</name>
</gene>
<feature type="compositionally biased region" description="Basic and acidic residues" evidence="1">
    <location>
        <begin position="40"/>
        <end position="51"/>
    </location>
</feature>
<evidence type="ECO:0000313" key="3">
    <source>
        <dbReference type="Proteomes" id="UP000290572"/>
    </source>
</evidence>